<evidence type="ECO:0000256" key="7">
    <source>
        <dbReference type="RuleBase" id="RU363032"/>
    </source>
</evidence>
<dbReference type="PANTHER" id="PTHR43744">
    <property type="entry name" value="ABC TRANSPORTER PERMEASE PROTEIN MG189-RELATED-RELATED"/>
    <property type="match status" value="1"/>
</dbReference>
<reference evidence="9 10" key="1">
    <citation type="submission" date="2022-06" db="EMBL/GenBank/DDBJ databases">
        <title>Pseudarthrobacter sp. strain RMG13 Genome sequencing and assembly.</title>
        <authorList>
            <person name="Kim I."/>
        </authorList>
    </citation>
    <scope>NUCLEOTIDE SEQUENCE [LARGE SCALE GENOMIC DNA]</scope>
    <source>
        <strain evidence="9 10">RMG13</strain>
    </source>
</reference>
<comment type="subcellular location">
    <subcellularLocation>
        <location evidence="1 7">Cell membrane</location>
        <topology evidence="1 7">Multi-pass membrane protein</topology>
    </subcellularLocation>
</comment>
<dbReference type="Pfam" id="PF00528">
    <property type="entry name" value="BPD_transp_1"/>
    <property type="match status" value="1"/>
</dbReference>
<evidence type="ECO:0000256" key="5">
    <source>
        <dbReference type="ARBA" id="ARBA00022989"/>
    </source>
</evidence>
<comment type="caution">
    <text evidence="9">The sequence shown here is derived from an EMBL/GenBank/DDBJ whole genome shotgun (WGS) entry which is preliminary data.</text>
</comment>
<protein>
    <submittedName>
        <fullName evidence="9">Carbohydrate ABC transporter permease</fullName>
    </submittedName>
</protein>
<evidence type="ECO:0000313" key="10">
    <source>
        <dbReference type="Proteomes" id="UP001524318"/>
    </source>
</evidence>
<dbReference type="PANTHER" id="PTHR43744:SF12">
    <property type="entry name" value="ABC TRANSPORTER PERMEASE PROTEIN MG189-RELATED"/>
    <property type="match status" value="1"/>
</dbReference>
<sequence length="275" mass="30124">MKLRILIRANVLVAVMAIIAFAILVPFIWVILSAFKNNSEIFGESLGLPSTWRWENFATAWTEGNLGAYFGNSLFSAIVATAVGILVACPAGYAFAKLSIRRVTPVFYIYVFGLTLPIQTIMIPVFYQIKGYGLSDNIWGLILVLVGTGTPFAVFLMRGFYRDLPEQLSEAAKIDGASEWTIFVRIMLPLSKPGVLALAVFSFLQAWNEYLLALLLLTSDKSRTIPTGLVIFANSDVANYGPLFAGMVLAIVPSAFVYILLQRSFTQGLVAGSLK</sequence>
<feature type="domain" description="ABC transmembrane type-1" evidence="8">
    <location>
        <begin position="70"/>
        <end position="261"/>
    </location>
</feature>
<evidence type="ECO:0000256" key="3">
    <source>
        <dbReference type="ARBA" id="ARBA00022475"/>
    </source>
</evidence>
<dbReference type="Gene3D" id="1.10.3720.10">
    <property type="entry name" value="MetI-like"/>
    <property type="match status" value="1"/>
</dbReference>
<feature type="transmembrane region" description="Helical" evidence="7">
    <location>
        <begin position="138"/>
        <end position="157"/>
    </location>
</feature>
<keyword evidence="3" id="KW-1003">Cell membrane</keyword>
<dbReference type="SUPFAM" id="SSF161098">
    <property type="entry name" value="MetI-like"/>
    <property type="match status" value="1"/>
</dbReference>
<organism evidence="9 10">
    <name type="scientific">Pseudarthrobacter humi</name>
    <dbReference type="NCBI Taxonomy" id="2952523"/>
    <lineage>
        <taxon>Bacteria</taxon>
        <taxon>Bacillati</taxon>
        <taxon>Actinomycetota</taxon>
        <taxon>Actinomycetes</taxon>
        <taxon>Micrococcales</taxon>
        <taxon>Micrococcaceae</taxon>
        <taxon>Pseudarthrobacter</taxon>
    </lineage>
</organism>
<comment type="similarity">
    <text evidence="7">Belongs to the binding-protein-dependent transport system permease family.</text>
</comment>
<dbReference type="EMBL" id="JANCLV010000004">
    <property type="protein sequence ID" value="MCP8999682.1"/>
    <property type="molecule type" value="Genomic_DNA"/>
</dbReference>
<feature type="transmembrane region" description="Helical" evidence="7">
    <location>
        <begin position="237"/>
        <end position="261"/>
    </location>
</feature>
<evidence type="ECO:0000256" key="4">
    <source>
        <dbReference type="ARBA" id="ARBA00022692"/>
    </source>
</evidence>
<feature type="transmembrane region" description="Helical" evidence="7">
    <location>
        <begin position="74"/>
        <end position="95"/>
    </location>
</feature>
<dbReference type="InterPro" id="IPR000515">
    <property type="entry name" value="MetI-like"/>
</dbReference>
<dbReference type="CDD" id="cd06261">
    <property type="entry name" value="TM_PBP2"/>
    <property type="match status" value="1"/>
</dbReference>
<name>A0ABT1LML6_9MICC</name>
<feature type="transmembrane region" description="Helical" evidence="7">
    <location>
        <begin position="12"/>
        <end position="32"/>
    </location>
</feature>
<feature type="transmembrane region" description="Helical" evidence="7">
    <location>
        <begin position="107"/>
        <end position="126"/>
    </location>
</feature>
<accession>A0ABT1LML6</accession>
<evidence type="ECO:0000256" key="6">
    <source>
        <dbReference type="ARBA" id="ARBA00023136"/>
    </source>
</evidence>
<evidence type="ECO:0000256" key="1">
    <source>
        <dbReference type="ARBA" id="ARBA00004651"/>
    </source>
</evidence>
<evidence type="ECO:0000256" key="2">
    <source>
        <dbReference type="ARBA" id="ARBA00022448"/>
    </source>
</evidence>
<keyword evidence="5 7" id="KW-1133">Transmembrane helix</keyword>
<dbReference type="Proteomes" id="UP001524318">
    <property type="component" value="Unassembled WGS sequence"/>
</dbReference>
<gene>
    <name evidence="9" type="ORF">NFC73_08040</name>
</gene>
<dbReference type="PROSITE" id="PS50928">
    <property type="entry name" value="ABC_TM1"/>
    <property type="match status" value="1"/>
</dbReference>
<dbReference type="RefSeq" id="WP_254749148.1">
    <property type="nucleotide sequence ID" value="NZ_JANCLV010000004.1"/>
</dbReference>
<proteinExistence type="inferred from homology"/>
<dbReference type="InterPro" id="IPR035906">
    <property type="entry name" value="MetI-like_sf"/>
</dbReference>
<evidence type="ECO:0000259" key="8">
    <source>
        <dbReference type="PROSITE" id="PS50928"/>
    </source>
</evidence>
<keyword evidence="2 7" id="KW-0813">Transport</keyword>
<keyword evidence="10" id="KW-1185">Reference proteome</keyword>
<keyword evidence="6 7" id="KW-0472">Membrane</keyword>
<keyword evidence="4 7" id="KW-0812">Transmembrane</keyword>
<evidence type="ECO:0000313" key="9">
    <source>
        <dbReference type="EMBL" id="MCP8999682.1"/>
    </source>
</evidence>